<keyword evidence="1" id="KW-0479">Metal-binding</keyword>
<evidence type="ECO:0000259" key="5">
    <source>
        <dbReference type="PROSITE" id="PS50865"/>
    </source>
</evidence>
<comment type="caution">
    <text evidence="6">The sequence shown here is derived from an EMBL/GenBank/DDBJ whole genome shotgun (WGS) entry which is preliminary data.</text>
</comment>
<reference evidence="6 7" key="1">
    <citation type="submission" date="2024-01" db="EMBL/GenBank/DDBJ databases">
        <title>A draft genome for a cacao thread blight-causing isolate of Paramarasmius palmivorus.</title>
        <authorList>
            <person name="Baruah I.K."/>
            <person name="Bukari Y."/>
            <person name="Amoako-Attah I."/>
            <person name="Meinhardt L.W."/>
            <person name="Bailey B.A."/>
            <person name="Cohen S.P."/>
        </authorList>
    </citation>
    <scope>NUCLEOTIDE SEQUENCE [LARGE SCALE GENOMIC DNA]</scope>
    <source>
        <strain evidence="6 7">GH-12</strain>
    </source>
</reference>
<gene>
    <name evidence="6" type="ORF">VNI00_016084</name>
</gene>
<evidence type="ECO:0000256" key="4">
    <source>
        <dbReference type="PROSITE-ProRule" id="PRU00134"/>
    </source>
</evidence>
<dbReference type="EMBL" id="JAYKXP010000117">
    <property type="protein sequence ID" value="KAK7025302.1"/>
    <property type="molecule type" value="Genomic_DNA"/>
</dbReference>
<keyword evidence="3" id="KW-0862">Zinc</keyword>
<dbReference type="Pfam" id="PF01753">
    <property type="entry name" value="zf-MYND"/>
    <property type="match status" value="1"/>
</dbReference>
<feature type="domain" description="MYND-type" evidence="5">
    <location>
        <begin position="94"/>
        <end position="138"/>
    </location>
</feature>
<evidence type="ECO:0000256" key="2">
    <source>
        <dbReference type="ARBA" id="ARBA00022771"/>
    </source>
</evidence>
<organism evidence="6 7">
    <name type="scientific">Paramarasmius palmivorus</name>
    <dbReference type="NCBI Taxonomy" id="297713"/>
    <lineage>
        <taxon>Eukaryota</taxon>
        <taxon>Fungi</taxon>
        <taxon>Dikarya</taxon>
        <taxon>Basidiomycota</taxon>
        <taxon>Agaricomycotina</taxon>
        <taxon>Agaricomycetes</taxon>
        <taxon>Agaricomycetidae</taxon>
        <taxon>Agaricales</taxon>
        <taxon>Marasmiineae</taxon>
        <taxon>Marasmiaceae</taxon>
        <taxon>Paramarasmius</taxon>
    </lineage>
</organism>
<evidence type="ECO:0000256" key="1">
    <source>
        <dbReference type="ARBA" id="ARBA00022723"/>
    </source>
</evidence>
<dbReference type="Proteomes" id="UP001383192">
    <property type="component" value="Unassembled WGS sequence"/>
</dbReference>
<dbReference type="Gene3D" id="6.10.140.2220">
    <property type="match status" value="1"/>
</dbReference>
<evidence type="ECO:0000256" key="3">
    <source>
        <dbReference type="ARBA" id="ARBA00022833"/>
    </source>
</evidence>
<dbReference type="PROSITE" id="PS50865">
    <property type="entry name" value="ZF_MYND_2"/>
    <property type="match status" value="1"/>
</dbReference>
<proteinExistence type="predicted"/>
<name>A0AAW0BGP5_9AGAR</name>
<keyword evidence="2 4" id="KW-0863">Zinc-finger</keyword>
<sequence length="258" mass="30222">MMPQVERHEDLRESLEQAYLRLLAIMKQYSYVHGVRNLLGPQIRQARIVWRHFPASHPLRLSLRSALKDATTLKRLMSEFWKGKKYWLCSYDLCPTRWSHSMTKEHVAWKTCTKCKVALYCTRECQKADWQRSHRERCGNSVPQTPGPDITFEGHRQQHLSQRDVQFLMFLTEEVIRALRDELFEQEQLVQTIEVDYRPSLMLPAYHFVSTEPLPSSISDLDNNKVTGPQNGKVSVRVRIRAPGGVEIPLYICKVTRE</sequence>
<accession>A0AAW0BGP5</accession>
<evidence type="ECO:0000313" key="7">
    <source>
        <dbReference type="Proteomes" id="UP001383192"/>
    </source>
</evidence>
<protein>
    <recommendedName>
        <fullName evidence="5">MYND-type domain-containing protein</fullName>
    </recommendedName>
</protein>
<dbReference type="AlphaFoldDB" id="A0AAW0BGP5"/>
<dbReference type="SUPFAM" id="SSF144232">
    <property type="entry name" value="HIT/MYND zinc finger-like"/>
    <property type="match status" value="1"/>
</dbReference>
<dbReference type="InterPro" id="IPR002893">
    <property type="entry name" value="Znf_MYND"/>
</dbReference>
<dbReference type="GO" id="GO:0008270">
    <property type="term" value="F:zinc ion binding"/>
    <property type="evidence" value="ECO:0007669"/>
    <property type="project" value="UniProtKB-KW"/>
</dbReference>
<keyword evidence="7" id="KW-1185">Reference proteome</keyword>
<evidence type="ECO:0000313" key="6">
    <source>
        <dbReference type="EMBL" id="KAK7025302.1"/>
    </source>
</evidence>